<evidence type="ECO:0000256" key="3">
    <source>
        <dbReference type="ARBA" id="ARBA00022786"/>
    </source>
</evidence>
<dbReference type="GO" id="GO:0005737">
    <property type="term" value="C:cytoplasm"/>
    <property type="evidence" value="ECO:0007669"/>
    <property type="project" value="TreeGrafter"/>
</dbReference>
<dbReference type="GO" id="GO:0019781">
    <property type="term" value="F:NEDD8 activating enzyme activity"/>
    <property type="evidence" value="ECO:0007669"/>
    <property type="project" value="UniProtKB-UniRule"/>
</dbReference>
<dbReference type="InterPro" id="IPR045886">
    <property type="entry name" value="ThiF/MoeB/HesA"/>
</dbReference>
<evidence type="ECO:0000259" key="6">
    <source>
        <dbReference type="Pfam" id="PF00899"/>
    </source>
</evidence>
<evidence type="ECO:0000256" key="4">
    <source>
        <dbReference type="PIRNR" id="PIRNR039099"/>
    </source>
</evidence>
<dbReference type="GO" id="GO:0045116">
    <property type="term" value="P:protein neddylation"/>
    <property type="evidence" value="ECO:0007669"/>
    <property type="project" value="UniProtKB-UniRule"/>
</dbReference>
<reference evidence="7" key="1">
    <citation type="submission" date="2022-07" db="EMBL/GenBank/DDBJ databases">
        <title>Phylogenomic reconstructions and comparative analyses of Kickxellomycotina fungi.</title>
        <authorList>
            <person name="Reynolds N.K."/>
            <person name="Stajich J.E."/>
            <person name="Barry K."/>
            <person name="Grigoriev I.V."/>
            <person name="Crous P."/>
            <person name="Smith M.E."/>
        </authorList>
    </citation>
    <scope>NUCLEOTIDE SEQUENCE</scope>
    <source>
        <strain evidence="7">NBRC 105413</strain>
    </source>
</reference>
<dbReference type="Proteomes" id="UP001145021">
    <property type="component" value="Unassembled WGS sequence"/>
</dbReference>
<dbReference type="SUPFAM" id="SSF69572">
    <property type="entry name" value="Activating enzymes of the ubiquitin-like proteins"/>
    <property type="match status" value="1"/>
</dbReference>
<name>A0A9W7XIC8_9FUNG</name>
<evidence type="ECO:0000256" key="1">
    <source>
        <dbReference type="ARBA" id="ARBA00005032"/>
    </source>
</evidence>
<evidence type="ECO:0000256" key="5">
    <source>
        <dbReference type="SAM" id="MobiDB-lite"/>
    </source>
</evidence>
<evidence type="ECO:0000256" key="2">
    <source>
        <dbReference type="ARBA" id="ARBA00006868"/>
    </source>
</evidence>
<dbReference type="InterPro" id="IPR030667">
    <property type="entry name" value="APP-BP1"/>
</dbReference>
<gene>
    <name evidence="7" type="primary">NAE1</name>
    <name evidence="7" type="ORF">LPJ64_004399</name>
</gene>
<dbReference type="Gene3D" id="3.40.50.720">
    <property type="entry name" value="NAD(P)-binding Rossmann-like Domain"/>
    <property type="match status" value="2"/>
</dbReference>
<accession>A0A9W7XIC8</accession>
<dbReference type="AlphaFoldDB" id="A0A9W7XIC8"/>
<feature type="domain" description="THIF-type NAD/FAD binding fold" evidence="6">
    <location>
        <begin position="11"/>
        <end position="567"/>
    </location>
</feature>
<protein>
    <recommendedName>
        <fullName evidence="4">NEDD8-activating enzyme E1 regulatory subunit</fullName>
    </recommendedName>
</protein>
<comment type="similarity">
    <text evidence="2 4">Belongs to the ubiquitin-activating E1 family. ULA1 subfamily.</text>
</comment>
<sequence>MRSQTDKAQLYDRQLRLWHESGQTALENAHVCVFGSSALASETLKNLVLPGIGRFTVIDDAVVDEQDLLTNFFVQPTDAGRSRAQCIVDGLSELNPEARGAAIDRAPADMLESHAPSDQELVASASLVVACGLSDALVHTLGLRCWQLATPLIVASTAGFMASVRTSIPEHAVVESHAEIKQDLRLASPFPALLAYADAIDLGALDPTDLGHVPFVAIVIKALQRWAADNGLALGTDTVDIPFRRLDEVRAIIREMAPSADEENFVEAVKMVSANTSVYEIPSEVSLIIKDRAAAETDATPSDTARCANNASDKNKASDDADVQNPLSIPDNVGDRFWLMAKALRRFTESAYSKGALPLSGAIPDMKADTKSYIALQRVYKQKADQDKAELIKHVHQVLESAGLPQTYISQPEIDSFCKNAHRLRLLRLTPVHKELKSGPASTEDLRYSEALFHYVIFRSAGVFFSKHLRYPGVAEKNRESVVDLDKLVESDAAELAGIGNGLLHSWGMSDLAVPESLAAELARSGCDELHNIASLSGGMIAQEAIKLITHQYVPANNLCIIDGTSAKIYTTSV</sequence>
<evidence type="ECO:0000313" key="8">
    <source>
        <dbReference type="Proteomes" id="UP001145021"/>
    </source>
</evidence>
<comment type="function">
    <text evidence="4">Regulatory subunit of the dimeric UBA3-ULA1 E1 enzyme.</text>
</comment>
<comment type="caution">
    <text evidence="7">The sequence shown here is derived from an EMBL/GenBank/DDBJ whole genome shotgun (WGS) entry which is preliminary data.</text>
</comment>
<dbReference type="PIRSF" id="PIRSF039099">
    <property type="entry name" value="APP-BP1"/>
    <property type="match status" value="1"/>
</dbReference>
<dbReference type="PANTHER" id="PTHR10953:SF29">
    <property type="entry name" value="NEDD8-ACTIVATING ENZYME E1 REGULATORY SUBUNIT"/>
    <property type="match status" value="1"/>
</dbReference>
<evidence type="ECO:0000313" key="7">
    <source>
        <dbReference type="EMBL" id="KAJ1643869.1"/>
    </source>
</evidence>
<organism evidence="7 8">
    <name type="scientific">Coemansia asiatica</name>
    <dbReference type="NCBI Taxonomy" id="1052880"/>
    <lineage>
        <taxon>Eukaryota</taxon>
        <taxon>Fungi</taxon>
        <taxon>Fungi incertae sedis</taxon>
        <taxon>Zoopagomycota</taxon>
        <taxon>Kickxellomycotina</taxon>
        <taxon>Kickxellomycetes</taxon>
        <taxon>Kickxellales</taxon>
        <taxon>Kickxellaceae</taxon>
        <taxon>Coemansia</taxon>
    </lineage>
</organism>
<dbReference type="PANTHER" id="PTHR10953">
    <property type="entry name" value="UBIQUITIN-ACTIVATING ENZYME E1"/>
    <property type="match status" value="1"/>
</dbReference>
<feature type="region of interest" description="Disordered" evidence="5">
    <location>
        <begin position="299"/>
        <end position="326"/>
    </location>
</feature>
<keyword evidence="3 4" id="KW-0833">Ubl conjugation pathway</keyword>
<proteinExistence type="inferred from homology"/>
<dbReference type="InterPro" id="IPR035985">
    <property type="entry name" value="Ubiquitin-activating_enz"/>
</dbReference>
<keyword evidence="8" id="KW-1185">Reference proteome</keyword>
<comment type="pathway">
    <text evidence="1 4">Protein modification; protein neddylation.</text>
</comment>
<dbReference type="EMBL" id="JANBOH010000212">
    <property type="protein sequence ID" value="KAJ1643869.1"/>
    <property type="molecule type" value="Genomic_DNA"/>
</dbReference>
<dbReference type="InterPro" id="IPR000594">
    <property type="entry name" value="ThiF_NAD_FAD-bd"/>
</dbReference>
<dbReference type="Pfam" id="PF00899">
    <property type="entry name" value="ThiF"/>
    <property type="match status" value="1"/>
</dbReference>